<dbReference type="InterPro" id="IPR001906">
    <property type="entry name" value="Terpene_synth_N"/>
</dbReference>
<evidence type="ECO:0000313" key="6">
    <source>
        <dbReference type="EMBL" id="QGN65610.1"/>
    </source>
</evidence>
<dbReference type="InterPro" id="IPR036965">
    <property type="entry name" value="Terpene_synth_N_sf"/>
</dbReference>
<protein>
    <submittedName>
        <fullName evidence="6">Terpene synthase 4</fullName>
        <ecNumber evidence="6">4.2.3.22</ecNumber>
    </submittedName>
</protein>
<dbReference type="EMBL" id="MK404541">
    <property type="protein sequence ID" value="QGN65610.1"/>
    <property type="molecule type" value="mRNA"/>
</dbReference>
<dbReference type="Pfam" id="PF03936">
    <property type="entry name" value="Terpene_synth_C"/>
    <property type="match status" value="1"/>
</dbReference>
<dbReference type="EC" id="4.2.3.22" evidence="6"/>
<dbReference type="InterPro" id="IPR034741">
    <property type="entry name" value="Terpene_cyclase-like_1_C"/>
</dbReference>
<organism evidence="6">
    <name type="scientific">Taiwania cryptomerioides</name>
    <name type="common">Coffin tree</name>
    <dbReference type="NCBI Taxonomy" id="50187"/>
    <lineage>
        <taxon>Eukaryota</taxon>
        <taxon>Viridiplantae</taxon>
        <taxon>Streptophyta</taxon>
        <taxon>Embryophyta</taxon>
        <taxon>Tracheophyta</taxon>
        <taxon>Spermatophyta</taxon>
        <taxon>Pinopsida</taxon>
        <taxon>Pinidae</taxon>
        <taxon>Conifers II</taxon>
        <taxon>Cupressales</taxon>
        <taxon>Cupressaceae</taxon>
        <taxon>Taiwania</taxon>
    </lineage>
</organism>
<dbReference type="PANTHER" id="PTHR31225">
    <property type="entry name" value="OS04G0344100 PROTEIN-RELATED"/>
    <property type="match status" value="1"/>
</dbReference>
<gene>
    <name evidence="6" type="primary">TPS4</name>
</gene>
<reference evidence="6" key="1">
    <citation type="submission" date="2019-01" db="EMBL/GenBank/DDBJ databases">
        <authorList>
            <person name="Ma L.-T."/>
            <person name="Chu F.-H."/>
        </authorList>
    </citation>
    <scope>NUCLEOTIDE SEQUENCE</scope>
    <source>
        <tissue evidence="6">Mature needles and cones</tissue>
    </source>
</reference>
<dbReference type="Gene3D" id="1.50.10.130">
    <property type="entry name" value="Terpene synthase, N-terminal domain"/>
    <property type="match status" value="1"/>
</dbReference>
<dbReference type="InterPro" id="IPR005630">
    <property type="entry name" value="Terpene_synthase_metal-bd"/>
</dbReference>
<feature type="domain" description="Terpene synthase metal-binding" evidence="5">
    <location>
        <begin position="298"/>
        <end position="530"/>
    </location>
</feature>
<evidence type="ECO:0000256" key="3">
    <source>
        <dbReference type="ARBA" id="ARBA00023239"/>
    </source>
</evidence>
<dbReference type="GO" id="GO:0010333">
    <property type="term" value="F:terpene synthase activity"/>
    <property type="evidence" value="ECO:0007669"/>
    <property type="project" value="InterPro"/>
</dbReference>
<dbReference type="SUPFAM" id="SSF48239">
    <property type="entry name" value="Terpenoid cyclases/Protein prenyltransferases"/>
    <property type="match status" value="1"/>
</dbReference>
<evidence type="ECO:0000256" key="2">
    <source>
        <dbReference type="ARBA" id="ARBA00022842"/>
    </source>
</evidence>
<dbReference type="GO" id="GO:0034004">
    <property type="term" value="F:germacradienol synthase activity"/>
    <property type="evidence" value="ECO:0007669"/>
    <property type="project" value="UniProtKB-EC"/>
</dbReference>
<dbReference type="SUPFAM" id="SSF48576">
    <property type="entry name" value="Terpenoid synthases"/>
    <property type="match status" value="1"/>
</dbReference>
<dbReference type="InterPro" id="IPR050148">
    <property type="entry name" value="Terpene_synthase-like"/>
</dbReference>
<evidence type="ECO:0000259" key="4">
    <source>
        <dbReference type="Pfam" id="PF01397"/>
    </source>
</evidence>
<evidence type="ECO:0000259" key="5">
    <source>
        <dbReference type="Pfam" id="PF03936"/>
    </source>
</evidence>
<keyword evidence="2" id="KW-0460">Magnesium</keyword>
<evidence type="ECO:0000256" key="1">
    <source>
        <dbReference type="ARBA" id="ARBA00022723"/>
    </source>
</evidence>
<dbReference type="AlphaFoldDB" id="A0A6B8N4Y9"/>
<dbReference type="InterPro" id="IPR008930">
    <property type="entry name" value="Terpenoid_cyclase/PrenylTrfase"/>
</dbReference>
<dbReference type="Gene3D" id="1.10.600.10">
    <property type="entry name" value="Farnesyl Diphosphate Synthase"/>
    <property type="match status" value="1"/>
</dbReference>
<dbReference type="CDD" id="cd00684">
    <property type="entry name" value="Terpene_cyclase_plant_C1"/>
    <property type="match status" value="1"/>
</dbReference>
<dbReference type="GO" id="GO:0000287">
    <property type="term" value="F:magnesium ion binding"/>
    <property type="evidence" value="ECO:0007669"/>
    <property type="project" value="InterPro"/>
</dbReference>
<dbReference type="GO" id="GO:0016102">
    <property type="term" value="P:diterpenoid biosynthetic process"/>
    <property type="evidence" value="ECO:0007669"/>
    <property type="project" value="InterPro"/>
</dbReference>
<keyword evidence="3 6" id="KW-0456">Lyase</keyword>
<name>A0A6B8N4Y9_TAICR</name>
<dbReference type="SFLD" id="SFLDG01019">
    <property type="entry name" value="Terpene_Cyclase_Like_1_C_Termi"/>
    <property type="match status" value="1"/>
</dbReference>
<feature type="domain" description="Terpene synthase N-terminal" evidence="4">
    <location>
        <begin position="38"/>
        <end position="222"/>
    </location>
</feature>
<dbReference type="InterPro" id="IPR044814">
    <property type="entry name" value="Terpene_cyclase_plant_C1"/>
</dbReference>
<proteinExistence type="evidence at transcript level"/>
<keyword evidence="1" id="KW-0479">Metal-binding</keyword>
<sequence>MAEVLKNLGISTSSSLGVEDGCMPNANARRNGNHHPNLWSDDFIQSLNSQYGDALYHEHREILINEVHNIFSNKEEEFSLLQRLWFVDVVQCLGIDGYFQEKIKMTLDYTYKSWNQNIIGDLNMTALGFRMLRLNRYDVSPDVFQKFKGEKGQFFDFGPSQEYTKLVSMLNLYRASELDFPEEMILKEARDFTSTYLQEVVKEHEEIKENKNPLLMEIEYILKYPSRCRIPRLETWNFIQIFKQQNRNDWLVNDIYKIPNTYRQKLLEVAILDFNILQAQHQYELKLISTWWKHSSAIHLDFFRHRHVEFYFWWVCSLFEPEFSASRIGFTKLATSLSLLDDIYDTYGTIDELKPFTKALIRWDASIIGNLPDYMKIAFEFSYQIHKEITSEAETKHGPFVHKYIQNCWESFILSYLQEAEWIASNYTPKFDQYIINGTTSSGMRVLMMHSLILMNTPLSDKILEELDFPSSKFQSLVSLITRLVDDIEDFEDEKARGETASSIECYMKDNQGSTKEDALNYITTRIDSCVQELNKEFLKPSNIPTCCRKLYFNAGMRGVFFLFKDSDGITHSHHKDILDAIMKVLVKPILE</sequence>
<accession>A0A6B8N4Y9</accession>
<dbReference type="SFLD" id="SFLDS00005">
    <property type="entry name" value="Isoprenoid_Synthase_Type_I"/>
    <property type="match status" value="1"/>
</dbReference>
<dbReference type="InterPro" id="IPR008949">
    <property type="entry name" value="Isoprenoid_synthase_dom_sf"/>
</dbReference>
<dbReference type="Pfam" id="PF01397">
    <property type="entry name" value="Terpene_synth"/>
    <property type="match status" value="1"/>
</dbReference>